<comment type="similarity">
    <text evidence="9">Belongs to the SecD/SecF family. SecF subfamily.</text>
</comment>
<protein>
    <recommendedName>
        <fullName evidence="9">Protein-export membrane protein SecF</fullName>
    </recommendedName>
</protein>
<feature type="region of interest" description="Disordered" evidence="10">
    <location>
        <begin position="375"/>
        <end position="406"/>
    </location>
</feature>
<comment type="subunit">
    <text evidence="9">Forms a complex with SecD. Part of the essential Sec protein translocation apparatus which comprises SecA, SecYEG and auxiliary proteins SecDF. Other proteins may also be involved.</text>
</comment>
<keyword evidence="13" id="KW-1185">Reference proteome</keyword>
<dbReference type="Gene3D" id="1.20.1640.10">
    <property type="entry name" value="Multidrug efflux transporter AcrB transmembrane domain"/>
    <property type="match status" value="1"/>
</dbReference>
<evidence type="ECO:0000256" key="4">
    <source>
        <dbReference type="ARBA" id="ARBA00022692"/>
    </source>
</evidence>
<dbReference type="GO" id="GO:0006605">
    <property type="term" value="P:protein targeting"/>
    <property type="evidence" value="ECO:0007669"/>
    <property type="project" value="UniProtKB-UniRule"/>
</dbReference>
<dbReference type="PANTHER" id="PTHR30081">
    <property type="entry name" value="PROTEIN-EXPORT MEMBRANE PROTEIN SEC"/>
    <property type="match status" value="1"/>
</dbReference>
<feature type="compositionally biased region" description="Basic residues" evidence="10">
    <location>
        <begin position="391"/>
        <end position="406"/>
    </location>
</feature>
<feature type="domain" description="Protein export membrane protein SecD/SecF C-terminal" evidence="11">
    <location>
        <begin position="195"/>
        <end position="348"/>
    </location>
</feature>
<feature type="transmembrane region" description="Helical" evidence="9">
    <location>
        <begin position="165"/>
        <end position="188"/>
    </location>
</feature>
<evidence type="ECO:0000256" key="3">
    <source>
        <dbReference type="ARBA" id="ARBA00022475"/>
    </source>
</evidence>
<dbReference type="SUPFAM" id="SSF82866">
    <property type="entry name" value="Multidrug efflux transporter AcrB transmembrane domain"/>
    <property type="match status" value="1"/>
</dbReference>
<accession>A0AAU9EEK6</accession>
<dbReference type="Pfam" id="PF02355">
    <property type="entry name" value="SecD_SecF_C"/>
    <property type="match status" value="1"/>
</dbReference>
<evidence type="ECO:0000256" key="9">
    <source>
        <dbReference type="HAMAP-Rule" id="MF_01464"/>
    </source>
</evidence>
<evidence type="ECO:0000313" key="13">
    <source>
        <dbReference type="Proteomes" id="UP001366166"/>
    </source>
</evidence>
<evidence type="ECO:0000256" key="6">
    <source>
        <dbReference type="ARBA" id="ARBA00022989"/>
    </source>
</evidence>
<name>A0AAU9EEK6_9BACT</name>
<comment type="subcellular location">
    <subcellularLocation>
        <location evidence="1 9">Cell membrane</location>
        <topology evidence="1 9">Multi-pass membrane protein</topology>
    </subcellularLocation>
</comment>
<dbReference type="HAMAP" id="MF_01464_B">
    <property type="entry name" value="SecF_B"/>
    <property type="match status" value="1"/>
</dbReference>
<dbReference type="GO" id="GO:0015450">
    <property type="term" value="F:protein-transporting ATPase activity"/>
    <property type="evidence" value="ECO:0007669"/>
    <property type="project" value="InterPro"/>
</dbReference>
<evidence type="ECO:0000256" key="1">
    <source>
        <dbReference type="ARBA" id="ARBA00004651"/>
    </source>
</evidence>
<organism evidence="12 13">
    <name type="scientific">Desulfoferula mesophila</name>
    <dbReference type="NCBI Taxonomy" id="3058419"/>
    <lineage>
        <taxon>Bacteria</taxon>
        <taxon>Pseudomonadati</taxon>
        <taxon>Thermodesulfobacteriota</taxon>
        <taxon>Desulfarculia</taxon>
        <taxon>Desulfarculales</taxon>
        <taxon>Desulfarculaceae</taxon>
        <taxon>Desulfoferula</taxon>
    </lineage>
</organism>
<gene>
    <name evidence="9 12" type="primary">secF</name>
    <name evidence="12" type="ORF">FAK_26390</name>
</gene>
<dbReference type="PANTHER" id="PTHR30081:SF8">
    <property type="entry name" value="PROTEIN TRANSLOCASE SUBUNIT SECF"/>
    <property type="match status" value="1"/>
</dbReference>
<keyword evidence="7 9" id="KW-0811">Translocation</keyword>
<dbReference type="InterPro" id="IPR022813">
    <property type="entry name" value="SecD/SecF_arch_bac"/>
</dbReference>
<dbReference type="GO" id="GO:0065002">
    <property type="term" value="P:intracellular protein transmembrane transport"/>
    <property type="evidence" value="ECO:0007669"/>
    <property type="project" value="UniProtKB-UniRule"/>
</dbReference>
<feature type="transmembrane region" description="Helical" evidence="9">
    <location>
        <begin position="194"/>
        <end position="213"/>
    </location>
</feature>
<keyword evidence="3 9" id="KW-1003">Cell membrane</keyword>
<dbReference type="AlphaFoldDB" id="A0AAU9EEK6"/>
<feature type="transmembrane region" description="Helical" evidence="9">
    <location>
        <begin position="20"/>
        <end position="38"/>
    </location>
</feature>
<dbReference type="Pfam" id="PF07549">
    <property type="entry name" value="Sec_GG"/>
    <property type="match status" value="1"/>
</dbReference>
<dbReference type="EMBL" id="AP028679">
    <property type="protein sequence ID" value="BEQ15573.1"/>
    <property type="molecule type" value="Genomic_DNA"/>
</dbReference>
<sequence>MEFIKPNVNINFVGSRGKAFILSGLLILMTVVTLFAHGGPNYGIDFAGGILVQVRFSEPTDASAIKKALAPLGMDQSLVQGFGDKKNNEFLIRNERAGLKLQGLSDRVRQTLAESYGKGKVEVRRVEMVGPKVGQDLREKALLAIFYAIVMIAVYISGRFEQKWGLAAVMAGVLVGATLLVQALIAAMGGEEGMAMVLLILTALVVTVGACWLLKLRYALGAIVALIHDVVITVGVFSLLDKEFTLATVAALLTIIGYSLNDTIIVYDRIRENLKTAGKQPLGQTINESINQTLSRTILTSGTTLLVLLCLFVLGGGVIEDFALALLVGVVVGTYSSIFVASPVLLLLPEGKPMSMRSSAPAKAAVARPEPVEAVAAPAQVSPGKAAGAARQKKAKKKSGKKGKRH</sequence>
<feature type="compositionally biased region" description="Low complexity" evidence="10">
    <location>
        <begin position="375"/>
        <end position="390"/>
    </location>
</feature>
<comment type="function">
    <text evidence="9">Part of the Sec protein translocase complex. Interacts with the SecYEG preprotein conducting channel. SecDF uses the proton motive force (PMF) to complete protein translocation after the ATP-dependent function of SecA.</text>
</comment>
<feature type="transmembrane region" description="Helical" evidence="9">
    <location>
        <begin position="246"/>
        <end position="267"/>
    </location>
</feature>
<dbReference type="GO" id="GO:0043952">
    <property type="term" value="P:protein transport by the Sec complex"/>
    <property type="evidence" value="ECO:0007669"/>
    <property type="project" value="UniProtKB-UniRule"/>
</dbReference>
<evidence type="ECO:0000259" key="11">
    <source>
        <dbReference type="Pfam" id="PF02355"/>
    </source>
</evidence>
<dbReference type="InterPro" id="IPR005665">
    <property type="entry name" value="SecF_bac"/>
</dbReference>
<dbReference type="KEGG" id="dmp:FAK_26390"/>
<dbReference type="RefSeq" id="WP_338600147.1">
    <property type="nucleotide sequence ID" value="NZ_AP028679.1"/>
</dbReference>
<dbReference type="InterPro" id="IPR022646">
    <property type="entry name" value="SecD/SecF_CS"/>
</dbReference>
<feature type="transmembrane region" description="Helical" evidence="9">
    <location>
        <begin position="325"/>
        <end position="348"/>
    </location>
</feature>
<proteinExistence type="inferred from homology"/>
<keyword evidence="6 9" id="KW-1133">Transmembrane helix</keyword>
<keyword evidence="2 9" id="KW-0813">Transport</keyword>
<evidence type="ECO:0000256" key="7">
    <source>
        <dbReference type="ARBA" id="ARBA00023010"/>
    </source>
</evidence>
<keyword evidence="5 9" id="KW-0653">Protein transport</keyword>
<feature type="transmembrane region" description="Helical" evidence="9">
    <location>
        <begin position="298"/>
        <end position="319"/>
    </location>
</feature>
<evidence type="ECO:0000256" key="10">
    <source>
        <dbReference type="SAM" id="MobiDB-lite"/>
    </source>
</evidence>
<dbReference type="Proteomes" id="UP001366166">
    <property type="component" value="Chromosome"/>
</dbReference>
<comment type="caution">
    <text evidence="9">Lacks conserved residue(s) required for the propagation of feature annotation.</text>
</comment>
<reference evidence="13" key="1">
    <citation type="journal article" date="2023" name="Arch. Microbiol.">
        <title>Desulfoferula mesophilus gen. nov. sp. nov., a mesophilic sulfate-reducing bacterium isolated from a brackish lake sediment.</title>
        <authorList>
            <person name="Watanabe T."/>
            <person name="Yabe T."/>
            <person name="Tsuji J.M."/>
            <person name="Fukui M."/>
        </authorList>
    </citation>
    <scope>NUCLEOTIDE SEQUENCE [LARGE SCALE GENOMIC DNA]</scope>
    <source>
        <strain evidence="13">12FAK</strain>
    </source>
</reference>
<keyword evidence="8 9" id="KW-0472">Membrane</keyword>
<evidence type="ECO:0000256" key="2">
    <source>
        <dbReference type="ARBA" id="ARBA00022448"/>
    </source>
</evidence>
<feature type="transmembrane region" description="Helical" evidence="9">
    <location>
        <begin position="141"/>
        <end position="158"/>
    </location>
</feature>
<evidence type="ECO:0000256" key="5">
    <source>
        <dbReference type="ARBA" id="ARBA00022927"/>
    </source>
</evidence>
<feature type="transmembrane region" description="Helical" evidence="9">
    <location>
        <begin position="220"/>
        <end position="240"/>
    </location>
</feature>
<evidence type="ECO:0000313" key="12">
    <source>
        <dbReference type="EMBL" id="BEQ15573.1"/>
    </source>
</evidence>
<dbReference type="GO" id="GO:0005886">
    <property type="term" value="C:plasma membrane"/>
    <property type="evidence" value="ECO:0007669"/>
    <property type="project" value="UniProtKB-SubCell"/>
</dbReference>
<keyword evidence="4 9" id="KW-0812">Transmembrane</keyword>
<dbReference type="InterPro" id="IPR022645">
    <property type="entry name" value="SecD/SecF_bac"/>
</dbReference>
<dbReference type="PRINTS" id="PR01755">
    <property type="entry name" value="SECFTRNLCASE"/>
</dbReference>
<dbReference type="NCBIfam" id="TIGR00966">
    <property type="entry name" value="transloc_SecF"/>
    <property type="match status" value="1"/>
</dbReference>
<dbReference type="InterPro" id="IPR048634">
    <property type="entry name" value="SecD_SecF_C"/>
</dbReference>
<evidence type="ECO:0000256" key="8">
    <source>
        <dbReference type="ARBA" id="ARBA00023136"/>
    </source>
</evidence>